<protein>
    <submittedName>
        <fullName evidence="2">Uncharacterized protein</fullName>
    </submittedName>
</protein>
<reference evidence="2" key="1">
    <citation type="journal article" date="2019" name="Sci. Rep.">
        <title>Draft genome of Tanacetum cinerariifolium, the natural source of mosquito coil.</title>
        <authorList>
            <person name="Yamashiro T."/>
            <person name="Shiraishi A."/>
            <person name="Satake H."/>
            <person name="Nakayama K."/>
        </authorList>
    </citation>
    <scope>NUCLEOTIDE SEQUENCE</scope>
</reference>
<accession>A0A6L2MNU9</accession>
<name>A0A6L2MNU9_TANCI</name>
<evidence type="ECO:0000313" key="2">
    <source>
        <dbReference type="EMBL" id="GEU75618.1"/>
    </source>
</evidence>
<gene>
    <name evidence="2" type="ORF">Tci_047596</name>
</gene>
<proteinExistence type="predicted"/>
<evidence type="ECO:0000256" key="1">
    <source>
        <dbReference type="SAM" id="MobiDB-lite"/>
    </source>
</evidence>
<dbReference type="EMBL" id="BKCJ010007117">
    <property type="protein sequence ID" value="GEU75618.1"/>
    <property type="molecule type" value="Genomic_DNA"/>
</dbReference>
<sequence>MYQQIASPAPGKGSKTLASPLPALGLPVPPAVIEDLITRLGNLEYGHGQLVKKMIQVGAQVEQGQQTATQRDEMIGFAGRGAAERRSDSAATDYGLEDEQP</sequence>
<dbReference type="AlphaFoldDB" id="A0A6L2MNU9"/>
<organism evidence="2">
    <name type="scientific">Tanacetum cinerariifolium</name>
    <name type="common">Dalmatian daisy</name>
    <name type="synonym">Chrysanthemum cinerariifolium</name>
    <dbReference type="NCBI Taxonomy" id="118510"/>
    <lineage>
        <taxon>Eukaryota</taxon>
        <taxon>Viridiplantae</taxon>
        <taxon>Streptophyta</taxon>
        <taxon>Embryophyta</taxon>
        <taxon>Tracheophyta</taxon>
        <taxon>Spermatophyta</taxon>
        <taxon>Magnoliopsida</taxon>
        <taxon>eudicotyledons</taxon>
        <taxon>Gunneridae</taxon>
        <taxon>Pentapetalae</taxon>
        <taxon>asterids</taxon>
        <taxon>campanulids</taxon>
        <taxon>Asterales</taxon>
        <taxon>Asteraceae</taxon>
        <taxon>Asteroideae</taxon>
        <taxon>Anthemideae</taxon>
        <taxon>Anthemidinae</taxon>
        <taxon>Tanacetum</taxon>
    </lineage>
</organism>
<comment type="caution">
    <text evidence="2">The sequence shown here is derived from an EMBL/GenBank/DDBJ whole genome shotgun (WGS) entry which is preliminary data.</text>
</comment>
<feature type="region of interest" description="Disordered" evidence="1">
    <location>
        <begin position="78"/>
        <end position="101"/>
    </location>
</feature>